<dbReference type="GO" id="GO:0005524">
    <property type="term" value="F:ATP binding"/>
    <property type="evidence" value="ECO:0007669"/>
    <property type="project" value="UniProtKB-UniRule"/>
</dbReference>
<accession>A0A077M6X2</accession>
<dbReference type="Proteomes" id="UP000035720">
    <property type="component" value="Unassembled WGS sequence"/>
</dbReference>
<dbReference type="GO" id="GO:0004674">
    <property type="term" value="F:protein serine/threonine kinase activity"/>
    <property type="evidence" value="ECO:0007669"/>
    <property type="project" value="UniProtKB-KW"/>
</dbReference>
<sequence length="662" mass="68441">MTDVAIGQEPSPDAPDSGDTDPVGVTEFTTIGGYRLIQQLGEGGMGVVHLALDRSGRAVAIKVLRPHVAVDPAARTRLAREVETLSRIRHPNVAGIVDHDVVGERPFIVTRYIAGPPLDQVVESEGPLTGAALLELARGLAQALHAIHAAGVVHRDVKPGNVLLLDGSPVLIDFGIAHIADDERLTRTGLVMGTPGYLSPEIIEGADVTESTDWWGWAVTLGFAAAGRPPFGRGSMEAVLSRVVAGNANLRGVDPRLVPLLDAALSPYPEERPTDAEIIEALETYAAGGDVTDVLRTASSRAPLTAPIEAPPTAVLPPAEVPRRRDTPWSAEPGEPAVRAARPQTRVPDRIAPPPRRPEPTYRQPEPRAETESPTWAPPRATAGGEFSGADSSRGESSRGEPSGFRSAVGPAGGTLPSAPSGTGHPRTAPPSPPYAGTGQPGTGHPGTPLPPRPAMAGDPRIGRAARSGTLAALGALLVVTAAAYPALAVTIALIWSVVARTAERSVTASVLRRHSKGARSGDVARSVAAGPVHVVGGVISTAAASIMPAIVGAAGVFVSLFLLRNLATVSDATEYQVALATGMALTIFIAWFGPGGASLRRGSRSLARGIAPTATSAQVATGVFLVVALGLIGALALRTGLPIWTPWTEPPALFNTIDLRR</sequence>
<keyword evidence="3 9" id="KW-0418">Kinase</keyword>
<evidence type="ECO:0000256" key="3">
    <source>
        <dbReference type="ARBA" id="ARBA00022777"/>
    </source>
</evidence>
<evidence type="ECO:0000313" key="10">
    <source>
        <dbReference type="Proteomes" id="UP000035720"/>
    </source>
</evidence>
<feature type="transmembrane region" description="Helical" evidence="7">
    <location>
        <begin position="615"/>
        <end position="638"/>
    </location>
</feature>
<dbReference type="InterPro" id="IPR017441">
    <property type="entry name" value="Protein_kinase_ATP_BS"/>
</dbReference>
<dbReference type="Pfam" id="PF00069">
    <property type="entry name" value="Pkinase"/>
    <property type="match status" value="1"/>
</dbReference>
<dbReference type="EMBL" id="CAJC01000138">
    <property type="protein sequence ID" value="CCI53036.1"/>
    <property type="molecule type" value="Genomic_DNA"/>
</dbReference>
<dbReference type="CDD" id="cd14014">
    <property type="entry name" value="STKc_PknB_like"/>
    <property type="match status" value="1"/>
</dbReference>
<keyword evidence="7" id="KW-0812">Transmembrane</keyword>
<protein>
    <submittedName>
        <fullName evidence="9">Tyrosine protein kinase:Serine/threonine protein kinase</fullName>
    </submittedName>
</protein>
<dbReference type="PROSITE" id="PS00107">
    <property type="entry name" value="PROTEIN_KINASE_ATP"/>
    <property type="match status" value="1"/>
</dbReference>
<keyword evidence="7" id="KW-0472">Membrane</keyword>
<keyword evidence="2 5" id="KW-0547">Nucleotide-binding</keyword>
<evidence type="ECO:0000256" key="7">
    <source>
        <dbReference type="SAM" id="Phobius"/>
    </source>
</evidence>
<evidence type="ECO:0000256" key="1">
    <source>
        <dbReference type="ARBA" id="ARBA00022679"/>
    </source>
</evidence>
<gene>
    <name evidence="9" type="ORF">BN13_290004</name>
</gene>
<comment type="caution">
    <text evidence="9">The sequence shown here is derived from an EMBL/GenBank/DDBJ whole genome shotgun (WGS) entry which is preliminary data.</text>
</comment>
<keyword evidence="10" id="KW-1185">Reference proteome</keyword>
<reference evidence="9 10" key="1">
    <citation type="journal article" date="2013" name="ISME J.">
        <title>A metabolic model for members of the genus Tetrasphaera involved in enhanced biological phosphorus removal.</title>
        <authorList>
            <person name="Kristiansen R."/>
            <person name="Nguyen H.T.T."/>
            <person name="Saunders A.M."/>
            <person name="Nielsen J.L."/>
            <person name="Wimmer R."/>
            <person name="Le V.Q."/>
            <person name="McIlroy S.J."/>
            <person name="Petrovski S."/>
            <person name="Seviour R.J."/>
            <person name="Calteau A."/>
            <person name="Nielsen K.L."/>
            <person name="Nielsen P.H."/>
        </authorList>
    </citation>
    <scope>NUCLEOTIDE SEQUENCE [LARGE SCALE GENOMIC DNA]</scope>
    <source>
        <strain evidence="9 10">Ben 74</strain>
    </source>
</reference>
<dbReference type="PROSITE" id="PS00108">
    <property type="entry name" value="PROTEIN_KINASE_ST"/>
    <property type="match status" value="1"/>
</dbReference>
<dbReference type="RefSeq" id="WP_053079742.1">
    <property type="nucleotide sequence ID" value="NZ_HF571038.1"/>
</dbReference>
<feature type="binding site" evidence="5">
    <location>
        <position position="62"/>
    </location>
    <ligand>
        <name>ATP</name>
        <dbReference type="ChEBI" id="CHEBI:30616"/>
    </ligand>
</feature>
<name>A0A077M6X2_9MICO</name>
<dbReference type="PANTHER" id="PTHR43289">
    <property type="entry name" value="MITOGEN-ACTIVATED PROTEIN KINASE KINASE KINASE 20-RELATED"/>
    <property type="match status" value="1"/>
</dbReference>
<feature type="compositionally biased region" description="Basic and acidic residues" evidence="6">
    <location>
        <begin position="356"/>
        <end position="371"/>
    </location>
</feature>
<feature type="region of interest" description="Disordered" evidence="6">
    <location>
        <begin position="302"/>
        <end position="462"/>
    </location>
</feature>
<evidence type="ECO:0000313" key="9">
    <source>
        <dbReference type="EMBL" id="CCI53036.1"/>
    </source>
</evidence>
<feature type="transmembrane region" description="Helical" evidence="7">
    <location>
        <begin position="543"/>
        <end position="564"/>
    </location>
</feature>
<dbReference type="STRING" id="1193518.BN13_290004"/>
<dbReference type="InterPro" id="IPR008271">
    <property type="entry name" value="Ser/Thr_kinase_AS"/>
</dbReference>
<organism evidence="9 10">
    <name type="scientific">Nostocoides jenkinsii Ben 74</name>
    <dbReference type="NCBI Taxonomy" id="1193518"/>
    <lineage>
        <taxon>Bacteria</taxon>
        <taxon>Bacillati</taxon>
        <taxon>Actinomycetota</taxon>
        <taxon>Actinomycetes</taxon>
        <taxon>Micrococcales</taxon>
        <taxon>Intrasporangiaceae</taxon>
        <taxon>Nostocoides</taxon>
    </lineage>
</organism>
<feature type="transmembrane region" description="Helical" evidence="7">
    <location>
        <begin position="576"/>
        <end position="595"/>
    </location>
</feature>
<dbReference type="OrthoDB" id="9762169at2"/>
<evidence type="ECO:0000256" key="6">
    <source>
        <dbReference type="SAM" id="MobiDB-lite"/>
    </source>
</evidence>
<dbReference type="PROSITE" id="PS50011">
    <property type="entry name" value="PROTEIN_KINASE_DOM"/>
    <property type="match status" value="1"/>
</dbReference>
<dbReference type="Gene3D" id="3.30.200.20">
    <property type="entry name" value="Phosphorylase Kinase, domain 1"/>
    <property type="match status" value="1"/>
</dbReference>
<dbReference type="AlphaFoldDB" id="A0A077M6X2"/>
<evidence type="ECO:0000256" key="5">
    <source>
        <dbReference type="PROSITE-ProRule" id="PRU10141"/>
    </source>
</evidence>
<dbReference type="PANTHER" id="PTHR43289:SF34">
    <property type="entry name" value="SERINE_THREONINE-PROTEIN KINASE YBDM-RELATED"/>
    <property type="match status" value="1"/>
</dbReference>
<feature type="region of interest" description="Disordered" evidence="6">
    <location>
        <begin position="1"/>
        <end position="22"/>
    </location>
</feature>
<evidence type="ECO:0000256" key="2">
    <source>
        <dbReference type="ARBA" id="ARBA00022741"/>
    </source>
</evidence>
<dbReference type="SMART" id="SM00220">
    <property type="entry name" value="S_TKc"/>
    <property type="match status" value="1"/>
</dbReference>
<keyword evidence="7" id="KW-1133">Transmembrane helix</keyword>
<evidence type="ECO:0000259" key="8">
    <source>
        <dbReference type="PROSITE" id="PS50011"/>
    </source>
</evidence>
<keyword evidence="1" id="KW-0808">Transferase</keyword>
<keyword evidence="9" id="KW-0723">Serine/threonine-protein kinase</keyword>
<keyword evidence="4 5" id="KW-0067">ATP-binding</keyword>
<dbReference type="Gene3D" id="1.10.510.10">
    <property type="entry name" value="Transferase(Phosphotransferase) domain 1"/>
    <property type="match status" value="1"/>
</dbReference>
<evidence type="ECO:0000256" key="4">
    <source>
        <dbReference type="ARBA" id="ARBA00022840"/>
    </source>
</evidence>
<dbReference type="SUPFAM" id="SSF56112">
    <property type="entry name" value="Protein kinase-like (PK-like)"/>
    <property type="match status" value="1"/>
</dbReference>
<feature type="transmembrane region" description="Helical" evidence="7">
    <location>
        <begin position="471"/>
        <end position="496"/>
    </location>
</feature>
<dbReference type="InterPro" id="IPR000719">
    <property type="entry name" value="Prot_kinase_dom"/>
</dbReference>
<proteinExistence type="predicted"/>
<feature type="domain" description="Protein kinase" evidence="8">
    <location>
        <begin position="34"/>
        <end position="286"/>
    </location>
</feature>
<dbReference type="InterPro" id="IPR011009">
    <property type="entry name" value="Kinase-like_dom_sf"/>
</dbReference>